<name>X1RTU6_9ZZZZ</name>
<dbReference type="AlphaFoldDB" id="X1RTU6"/>
<proteinExistence type="predicted"/>
<comment type="caution">
    <text evidence="1">The sequence shown here is derived from an EMBL/GenBank/DDBJ whole genome shotgun (WGS) entry which is preliminary data.</text>
</comment>
<organism evidence="1">
    <name type="scientific">marine sediment metagenome</name>
    <dbReference type="NCBI Taxonomy" id="412755"/>
    <lineage>
        <taxon>unclassified sequences</taxon>
        <taxon>metagenomes</taxon>
        <taxon>ecological metagenomes</taxon>
    </lineage>
</organism>
<dbReference type="Pfam" id="PF03321">
    <property type="entry name" value="GH3"/>
    <property type="match status" value="1"/>
</dbReference>
<dbReference type="EMBL" id="BARW01009750">
    <property type="protein sequence ID" value="GAI84172.1"/>
    <property type="molecule type" value="Genomic_DNA"/>
</dbReference>
<gene>
    <name evidence="1" type="ORF">S12H4_19484</name>
</gene>
<protein>
    <recommendedName>
        <fullName evidence="2">GH3 auxin-responsive promoter</fullName>
    </recommendedName>
</protein>
<feature type="non-terminal residue" evidence="1">
    <location>
        <position position="88"/>
    </location>
</feature>
<sequence length="88" mass="10051">MCCGFIDLSIDEFMSIQRQLLLEQIELVKQSKLGQKVMRGALPTSVEDFRTQVPFTTYKDYCPELLEQQEDVLPARAVRWAHTSGKSG</sequence>
<evidence type="ECO:0008006" key="2">
    <source>
        <dbReference type="Google" id="ProtNLM"/>
    </source>
</evidence>
<evidence type="ECO:0000313" key="1">
    <source>
        <dbReference type="EMBL" id="GAI84172.1"/>
    </source>
</evidence>
<reference evidence="1" key="1">
    <citation type="journal article" date="2014" name="Front. Microbiol.">
        <title>High frequency of phylogenetically diverse reductive dehalogenase-homologous genes in deep subseafloor sedimentary metagenomes.</title>
        <authorList>
            <person name="Kawai M."/>
            <person name="Futagami T."/>
            <person name="Toyoda A."/>
            <person name="Takaki Y."/>
            <person name="Nishi S."/>
            <person name="Hori S."/>
            <person name="Arai W."/>
            <person name="Tsubouchi T."/>
            <person name="Morono Y."/>
            <person name="Uchiyama I."/>
            <person name="Ito T."/>
            <person name="Fujiyama A."/>
            <person name="Inagaki F."/>
            <person name="Takami H."/>
        </authorList>
    </citation>
    <scope>NUCLEOTIDE SEQUENCE</scope>
    <source>
        <strain evidence="1">Expedition CK06-06</strain>
    </source>
</reference>
<accession>X1RTU6</accession>